<dbReference type="AlphaFoldDB" id="A0A1V0N2K2"/>
<accession>A0A1V0N2K2</accession>
<dbReference type="GO" id="GO:0016787">
    <property type="term" value="F:hydrolase activity"/>
    <property type="evidence" value="ECO:0007669"/>
    <property type="project" value="UniProtKB-KW"/>
</dbReference>
<organism evidence="3 4">
    <name type="scientific">Ferroplasma acidiphilum</name>
    <dbReference type="NCBI Taxonomy" id="74969"/>
    <lineage>
        <taxon>Archaea</taxon>
        <taxon>Methanobacteriati</taxon>
        <taxon>Thermoplasmatota</taxon>
        <taxon>Thermoplasmata</taxon>
        <taxon>Thermoplasmatales</taxon>
        <taxon>Ferroplasmaceae</taxon>
        <taxon>Ferroplasma</taxon>
    </lineage>
</organism>
<dbReference type="Pfam" id="PF00293">
    <property type="entry name" value="NUDIX"/>
    <property type="match status" value="1"/>
</dbReference>
<proteinExistence type="predicted"/>
<dbReference type="KEGG" id="fai:FAD_0448"/>
<dbReference type="Proteomes" id="UP000192050">
    <property type="component" value="Chromosome"/>
</dbReference>
<dbReference type="InterPro" id="IPR020084">
    <property type="entry name" value="NUDIX_hydrolase_CS"/>
</dbReference>
<evidence type="ECO:0000313" key="4">
    <source>
        <dbReference type="Proteomes" id="UP000192050"/>
    </source>
</evidence>
<protein>
    <submittedName>
        <fullName evidence="3">MutT family protein</fullName>
    </submittedName>
</protein>
<name>A0A1V0N2K2_9ARCH</name>
<dbReference type="EMBL" id="CP015363">
    <property type="protein sequence ID" value="ARD84363.1"/>
    <property type="molecule type" value="Genomic_DNA"/>
</dbReference>
<sequence length="141" mass="16224">MKTYPKVAVGGVITLENKILLGKRRDEPDRYKWAIPGGKLELNETIEEGLKREMLEETGLTVEVESLLGISEIIRKDFHYVILDYKCRPVKGIEQAGSDALKLKYFDMESLDNSINESTMEFIKEMKKSTNFIHIIKKDID</sequence>
<dbReference type="RefSeq" id="WP_081141605.1">
    <property type="nucleotide sequence ID" value="NZ_CP015363.1"/>
</dbReference>
<evidence type="ECO:0000259" key="2">
    <source>
        <dbReference type="PROSITE" id="PS51462"/>
    </source>
</evidence>
<dbReference type="OrthoDB" id="40462at2157"/>
<dbReference type="InterPro" id="IPR015797">
    <property type="entry name" value="NUDIX_hydrolase-like_dom_sf"/>
</dbReference>
<dbReference type="PANTHER" id="PTHR43736:SF1">
    <property type="entry name" value="DIHYDRONEOPTERIN TRIPHOSPHATE DIPHOSPHATASE"/>
    <property type="match status" value="1"/>
</dbReference>
<dbReference type="SUPFAM" id="SSF55811">
    <property type="entry name" value="Nudix"/>
    <property type="match status" value="1"/>
</dbReference>
<dbReference type="InterPro" id="IPR000086">
    <property type="entry name" value="NUDIX_hydrolase_dom"/>
</dbReference>
<evidence type="ECO:0000313" key="3">
    <source>
        <dbReference type="EMBL" id="ARD84363.1"/>
    </source>
</evidence>
<dbReference type="GeneID" id="31675957"/>
<keyword evidence="4" id="KW-1185">Reference proteome</keyword>
<dbReference type="Gene3D" id="3.90.79.10">
    <property type="entry name" value="Nucleoside Triphosphate Pyrophosphohydrolase"/>
    <property type="match status" value="1"/>
</dbReference>
<dbReference type="PRINTS" id="PR00502">
    <property type="entry name" value="NUDIXFAMILY"/>
</dbReference>
<feature type="domain" description="Nudix hydrolase" evidence="2">
    <location>
        <begin position="4"/>
        <end position="128"/>
    </location>
</feature>
<dbReference type="STRING" id="74969.FAD_0448"/>
<evidence type="ECO:0000256" key="1">
    <source>
        <dbReference type="ARBA" id="ARBA00022801"/>
    </source>
</evidence>
<keyword evidence="1" id="KW-0378">Hydrolase</keyword>
<dbReference type="PROSITE" id="PS00893">
    <property type="entry name" value="NUDIX_BOX"/>
    <property type="match status" value="1"/>
</dbReference>
<dbReference type="PROSITE" id="PS51462">
    <property type="entry name" value="NUDIX"/>
    <property type="match status" value="1"/>
</dbReference>
<gene>
    <name evidence="3" type="ORF">FAD_0448</name>
</gene>
<dbReference type="PANTHER" id="PTHR43736">
    <property type="entry name" value="ADP-RIBOSE PYROPHOSPHATASE"/>
    <property type="match status" value="1"/>
</dbReference>
<reference evidence="3 4" key="1">
    <citation type="submission" date="2011-10" db="EMBL/GenBank/DDBJ databases">
        <title>Metabolic and evolutionary patterns in the extreme acidophile Ferroplasma acidiphilum.</title>
        <authorList>
            <person name="Golyshina O.V."/>
            <person name="Kozyavkin S.A."/>
            <person name="Tatusov R.L."/>
            <person name="Slesarev A.I."/>
            <person name="Golyshin P.N."/>
        </authorList>
    </citation>
    <scope>NUCLEOTIDE SEQUENCE [LARGE SCALE GENOMIC DNA]</scope>
    <source>
        <strain evidence="4">Y</strain>
    </source>
</reference>
<dbReference type="CDD" id="cd04673">
    <property type="entry name" value="NUDIX_ADPRase"/>
    <property type="match status" value="1"/>
</dbReference>
<dbReference type="InterPro" id="IPR020476">
    <property type="entry name" value="Nudix_hydrolase"/>
</dbReference>